<gene>
    <name evidence="1" type="ORF">POCULU_LOCUS10756</name>
</gene>
<feature type="non-terminal residue" evidence="1">
    <location>
        <position position="1"/>
    </location>
</feature>
<sequence>AIAEATRSKLQKLPDTPINISDEIKAILPFELPIKFKSQTRAVVTALHKVFEFEKLPPTYFIELPPLPHDINDLDYSIKHLFPITERRELGKLAYYRKRLQEVYSCDKIPDHFFNLPPPMPEKPALPPAYQDIENPQLRACFPIDRANQDTNMQDIVTRLREYYAFQNIPNDYFLVKPSLPKDPSRIKTQNTYTYPITDDTEAATFIHEELIMTANPTNKPRLPTDPKMITEVNLTIPIDTPKRITETACLLRPHYYFQKLPTEWIQILETNNKTIDEMSANKE</sequence>
<feature type="non-terminal residue" evidence="1">
    <location>
        <position position="284"/>
    </location>
</feature>
<dbReference type="OrthoDB" id="2442740at2759"/>
<dbReference type="AlphaFoldDB" id="A0A9N9HB72"/>
<organism evidence="1 2">
    <name type="scientific">Paraglomus occultum</name>
    <dbReference type="NCBI Taxonomy" id="144539"/>
    <lineage>
        <taxon>Eukaryota</taxon>
        <taxon>Fungi</taxon>
        <taxon>Fungi incertae sedis</taxon>
        <taxon>Mucoromycota</taxon>
        <taxon>Glomeromycotina</taxon>
        <taxon>Glomeromycetes</taxon>
        <taxon>Paraglomerales</taxon>
        <taxon>Paraglomeraceae</taxon>
        <taxon>Paraglomus</taxon>
    </lineage>
</organism>
<evidence type="ECO:0000313" key="1">
    <source>
        <dbReference type="EMBL" id="CAG8667028.1"/>
    </source>
</evidence>
<proteinExistence type="predicted"/>
<dbReference type="EMBL" id="CAJVPJ010006198">
    <property type="protein sequence ID" value="CAG8667028.1"/>
    <property type="molecule type" value="Genomic_DNA"/>
</dbReference>
<comment type="caution">
    <text evidence="1">The sequence shown here is derived from an EMBL/GenBank/DDBJ whole genome shotgun (WGS) entry which is preliminary data.</text>
</comment>
<accession>A0A9N9HB72</accession>
<evidence type="ECO:0000313" key="2">
    <source>
        <dbReference type="Proteomes" id="UP000789572"/>
    </source>
</evidence>
<reference evidence="1" key="1">
    <citation type="submission" date="2021-06" db="EMBL/GenBank/DDBJ databases">
        <authorList>
            <person name="Kallberg Y."/>
            <person name="Tangrot J."/>
            <person name="Rosling A."/>
        </authorList>
    </citation>
    <scope>NUCLEOTIDE SEQUENCE</scope>
    <source>
        <strain evidence="1">IA702</strain>
    </source>
</reference>
<keyword evidence="2" id="KW-1185">Reference proteome</keyword>
<dbReference type="Proteomes" id="UP000789572">
    <property type="component" value="Unassembled WGS sequence"/>
</dbReference>
<name>A0A9N9HB72_9GLOM</name>
<protein>
    <submittedName>
        <fullName evidence="1">2476_t:CDS:1</fullName>
    </submittedName>
</protein>